<evidence type="ECO:0000256" key="5">
    <source>
        <dbReference type="ARBA" id="ARBA00023136"/>
    </source>
</evidence>
<keyword evidence="5 7" id="KW-0472">Membrane</keyword>
<dbReference type="GO" id="GO:0012505">
    <property type="term" value="C:endomembrane system"/>
    <property type="evidence" value="ECO:0007669"/>
    <property type="project" value="UniProtKB-SubCell"/>
</dbReference>
<comment type="caution">
    <text evidence="8">The sequence shown here is derived from an EMBL/GenBank/DDBJ whole genome shotgun (WGS) entry which is preliminary data.</text>
</comment>
<dbReference type="Pfam" id="PF06749">
    <property type="entry name" value="DUF1218"/>
    <property type="match status" value="1"/>
</dbReference>
<evidence type="ECO:0000256" key="3">
    <source>
        <dbReference type="ARBA" id="ARBA00022729"/>
    </source>
</evidence>
<name>A0AAV9BYP2_ACOGR</name>
<dbReference type="Proteomes" id="UP001179952">
    <property type="component" value="Unassembled WGS sequence"/>
</dbReference>
<evidence type="ECO:0000313" key="9">
    <source>
        <dbReference type="Proteomes" id="UP001179952"/>
    </source>
</evidence>
<reference evidence="8" key="2">
    <citation type="submission" date="2023-06" db="EMBL/GenBank/DDBJ databases">
        <authorList>
            <person name="Ma L."/>
            <person name="Liu K.-W."/>
            <person name="Li Z."/>
            <person name="Hsiao Y.-Y."/>
            <person name="Qi Y."/>
            <person name="Fu T."/>
            <person name="Tang G."/>
            <person name="Zhang D."/>
            <person name="Sun W.-H."/>
            <person name="Liu D.-K."/>
            <person name="Li Y."/>
            <person name="Chen G.-Z."/>
            <person name="Liu X.-D."/>
            <person name="Liao X.-Y."/>
            <person name="Jiang Y.-T."/>
            <person name="Yu X."/>
            <person name="Hao Y."/>
            <person name="Huang J."/>
            <person name="Zhao X.-W."/>
            <person name="Ke S."/>
            <person name="Chen Y.-Y."/>
            <person name="Wu W.-L."/>
            <person name="Hsu J.-L."/>
            <person name="Lin Y.-F."/>
            <person name="Huang M.-D."/>
            <person name="Li C.-Y."/>
            <person name="Huang L."/>
            <person name="Wang Z.-W."/>
            <person name="Zhao X."/>
            <person name="Zhong W.-Y."/>
            <person name="Peng D.-H."/>
            <person name="Ahmad S."/>
            <person name="Lan S."/>
            <person name="Zhang J.-S."/>
            <person name="Tsai W.-C."/>
            <person name="Van De Peer Y."/>
            <person name="Liu Z.-J."/>
        </authorList>
    </citation>
    <scope>NUCLEOTIDE SEQUENCE</scope>
    <source>
        <strain evidence="8">SCP</strain>
        <tissue evidence="8">Leaves</tissue>
    </source>
</reference>
<dbReference type="EMBL" id="JAUJYN010000001">
    <property type="protein sequence ID" value="KAK1281059.1"/>
    <property type="molecule type" value="Genomic_DNA"/>
</dbReference>
<keyword evidence="2 7" id="KW-0812">Transmembrane</keyword>
<feature type="transmembrane region" description="Helical" evidence="7">
    <location>
        <begin position="56"/>
        <end position="83"/>
    </location>
</feature>
<feature type="transmembrane region" description="Helical" evidence="7">
    <location>
        <begin position="95"/>
        <end position="115"/>
    </location>
</feature>
<proteinExistence type="inferred from homology"/>
<dbReference type="InterPro" id="IPR052222">
    <property type="entry name" value="DESIGUAL"/>
</dbReference>
<organism evidence="8 9">
    <name type="scientific">Acorus gramineus</name>
    <name type="common">Dwarf sweet flag</name>
    <dbReference type="NCBI Taxonomy" id="55184"/>
    <lineage>
        <taxon>Eukaryota</taxon>
        <taxon>Viridiplantae</taxon>
        <taxon>Streptophyta</taxon>
        <taxon>Embryophyta</taxon>
        <taxon>Tracheophyta</taxon>
        <taxon>Spermatophyta</taxon>
        <taxon>Magnoliopsida</taxon>
        <taxon>Liliopsida</taxon>
        <taxon>Acoraceae</taxon>
        <taxon>Acorus</taxon>
    </lineage>
</organism>
<evidence type="ECO:0000256" key="4">
    <source>
        <dbReference type="ARBA" id="ARBA00022989"/>
    </source>
</evidence>
<evidence type="ECO:0000256" key="7">
    <source>
        <dbReference type="SAM" id="Phobius"/>
    </source>
</evidence>
<keyword evidence="9" id="KW-1185">Reference proteome</keyword>
<feature type="transmembrane region" description="Helical" evidence="7">
    <location>
        <begin position="135"/>
        <end position="155"/>
    </location>
</feature>
<evidence type="ECO:0000256" key="2">
    <source>
        <dbReference type="ARBA" id="ARBA00022692"/>
    </source>
</evidence>
<dbReference type="AlphaFoldDB" id="A0AAV9BYP2"/>
<dbReference type="PANTHER" id="PTHR31769">
    <property type="entry name" value="OS07G0462200 PROTEIN-RELATED"/>
    <property type="match status" value="1"/>
</dbReference>
<evidence type="ECO:0000256" key="6">
    <source>
        <dbReference type="ARBA" id="ARBA00029467"/>
    </source>
</evidence>
<feature type="transmembrane region" description="Helical" evidence="7">
    <location>
        <begin position="6"/>
        <end position="27"/>
    </location>
</feature>
<evidence type="ECO:0000313" key="8">
    <source>
        <dbReference type="EMBL" id="KAK1281059.1"/>
    </source>
</evidence>
<evidence type="ECO:0000256" key="1">
    <source>
        <dbReference type="ARBA" id="ARBA00004127"/>
    </source>
</evidence>
<gene>
    <name evidence="8" type="ORF">QJS04_geneDACA019811</name>
</gene>
<comment type="similarity">
    <text evidence="6">Belongs to the DESIGUAL family.</text>
</comment>
<reference evidence="8" key="1">
    <citation type="journal article" date="2023" name="Nat. Commun.">
        <title>Diploid and tetraploid genomes of Acorus and the evolution of monocots.</title>
        <authorList>
            <person name="Ma L."/>
            <person name="Liu K.W."/>
            <person name="Li Z."/>
            <person name="Hsiao Y.Y."/>
            <person name="Qi Y."/>
            <person name="Fu T."/>
            <person name="Tang G.D."/>
            <person name="Zhang D."/>
            <person name="Sun W.H."/>
            <person name="Liu D.K."/>
            <person name="Li Y."/>
            <person name="Chen G.Z."/>
            <person name="Liu X.D."/>
            <person name="Liao X.Y."/>
            <person name="Jiang Y.T."/>
            <person name="Yu X."/>
            <person name="Hao Y."/>
            <person name="Huang J."/>
            <person name="Zhao X.W."/>
            <person name="Ke S."/>
            <person name="Chen Y.Y."/>
            <person name="Wu W.L."/>
            <person name="Hsu J.L."/>
            <person name="Lin Y.F."/>
            <person name="Huang M.D."/>
            <person name="Li C.Y."/>
            <person name="Huang L."/>
            <person name="Wang Z.W."/>
            <person name="Zhao X."/>
            <person name="Zhong W.Y."/>
            <person name="Peng D.H."/>
            <person name="Ahmad S."/>
            <person name="Lan S."/>
            <person name="Zhang J.S."/>
            <person name="Tsai W.C."/>
            <person name="Van de Peer Y."/>
            <person name="Liu Z.J."/>
        </authorList>
    </citation>
    <scope>NUCLEOTIDE SEQUENCE</scope>
    <source>
        <strain evidence="8">SCP</strain>
    </source>
</reference>
<sequence length="175" mass="18569">MAYLRIQGAFICILIIAMDIAAGILGIQAEIAQNKVKHVRLLIFECKEPSHQAYKLGLAAVALLVLAHAIANLLGGCVCVFTREELDQSSADKQLAAGTLILSWIVLIVAFTMLLVGAMANSKSRASCGLGHRRFLSIGGILCFVHGLLSVAYYVSAVGAAKEERRTSRSDGAGV</sequence>
<accession>A0AAV9BYP2</accession>
<comment type="subcellular location">
    <subcellularLocation>
        <location evidence="1">Endomembrane system</location>
        <topology evidence="1">Multi-pass membrane protein</topology>
    </subcellularLocation>
</comment>
<protein>
    <submittedName>
        <fullName evidence="8">Uncharacterized protein</fullName>
    </submittedName>
</protein>
<keyword evidence="3" id="KW-0732">Signal</keyword>
<dbReference type="InterPro" id="IPR009606">
    <property type="entry name" value="DEAL/Modifying_wall_lignin1/2"/>
</dbReference>
<keyword evidence="4 7" id="KW-1133">Transmembrane helix</keyword>